<dbReference type="SUPFAM" id="SSF58104">
    <property type="entry name" value="Methyl-accepting chemotaxis protein (MCP) signaling domain"/>
    <property type="match status" value="1"/>
</dbReference>
<evidence type="ECO:0000313" key="6">
    <source>
        <dbReference type="EMBL" id="OWQ83786.1"/>
    </source>
</evidence>
<evidence type="ECO:0000256" key="3">
    <source>
        <dbReference type="PROSITE-ProRule" id="PRU00284"/>
    </source>
</evidence>
<keyword evidence="1" id="KW-0145">Chemotaxis</keyword>
<feature type="domain" description="Methyl-accepting transducer" evidence="5">
    <location>
        <begin position="273"/>
        <end position="502"/>
    </location>
</feature>
<reference evidence="6 7" key="1">
    <citation type="journal article" date="2008" name="Int. J. Syst. Evol. Microbiol.">
        <title>Description of Roseateles aquatilis sp. nov. and Roseateles terrae sp. nov., in the class Betaproteobacteria, and emended description of the genus Roseateles.</title>
        <authorList>
            <person name="Gomila M."/>
            <person name="Bowien B."/>
            <person name="Falsen E."/>
            <person name="Moore E.R."/>
            <person name="Lalucat J."/>
        </authorList>
    </citation>
    <scope>NUCLEOTIDE SEQUENCE [LARGE SCALE GENOMIC DNA]</scope>
    <source>
        <strain evidence="6 7">CCUG 48205</strain>
    </source>
</reference>
<comment type="caution">
    <text evidence="6">The sequence shown here is derived from an EMBL/GenBank/DDBJ whole genome shotgun (WGS) entry which is preliminary data.</text>
</comment>
<accession>A0A246IUB1</accession>
<evidence type="ECO:0000313" key="7">
    <source>
        <dbReference type="Proteomes" id="UP000197468"/>
    </source>
</evidence>
<dbReference type="Gene3D" id="1.10.287.950">
    <property type="entry name" value="Methyl-accepting chemotaxis protein"/>
    <property type="match status" value="1"/>
</dbReference>
<dbReference type="GO" id="GO:0007165">
    <property type="term" value="P:signal transduction"/>
    <property type="evidence" value="ECO:0007669"/>
    <property type="project" value="UniProtKB-KW"/>
</dbReference>
<keyword evidence="4" id="KW-0472">Membrane</keyword>
<dbReference type="EMBL" id="NIOF01000019">
    <property type="protein sequence ID" value="OWQ83786.1"/>
    <property type="molecule type" value="Genomic_DNA"/>
</dbReference>
<dbReference type="Proteomes" id="UP000197468">
    <property type="component" value="Unassembled WGS sequence"/>
</dbReference>
<gene>
    <name evidence="6" type="ORF">CDN99_25290</name>
</gene>
<proteinExistence type="inferred from homology"/>
<dbReference type="InterPro" id="IPR051310">
    <property type="entry name" value="MCP_chemotaxis"/>
</dbReference>
<keyword evidence="4" id="KW-0812">Transmembrane</keyword>
<name>A0A246IUB1_9BURK</name>
<dbReference type="GO" id="GO:0016020">
    <property type="term" value="C:membrane"/>
    <property type="evidence" value="ECO:0007669"/>
    <property type="project" value="InterPro"/>
</dbReference>
<keyword evidence="3" id="KW-0807">Transducer</keyword>
<sequence length="525" mass="54655">MKVSHRLWIGFGAVLVIMVAIVIAGIWQVEQINGALHRNGDLHAPIQRIAINFRGSAYGRAIAVRDLMLSTRESERLAEIQGIDQLARRYEDQSAALAQLLQRAGADATVRALHADIRAAEAPAVAAMRRIVEVAGAGHAFDEADRARIFAELKPRFATWLGAINRMIEHEESEMRAADADARAAADRVLGIIGWCTVLAVGASVATAARIARDLLRQLGAEPGELAAFAGLIARGDLSRTRFAAAVPAGSVAASLVAMQGGLSGIVGEVRKASAAIATHAQALARGNAELSTRSATQVCSLEDASSSMQQITRVVQANSRLATEAASVAARASADARRGADAVGEVVQGMSSIAASATEISDIVTVIDSIAFQTNLLALNAAVEAARAGDHGRGFAVVASEVRRLAGRTAQSAREIKGLIAGSGTRTEAGARLATSAGGVIQQLVIQVQEVSGLVDRIRAASDGQRVGIEQVGGAVVGADEATRQNAALVEHRAAGVDELKRQATELSRLVSWFQLSDAALGGQ</sequence>
<evidence type="ECO:0000256" key="1">
    <source>
        <dbReference type="ARBA" id="ARBA00022500"/>
    </source>
</evidence>
<dbReference type="AlphaFoldDB" id="A0A246IUB1"/>
<evidence type="ECO:0000256" key="4">
    <source>
        <dbReference type="SAM" id="Phobius"/>
    </source>
</evidence>
<organism evidence="6 7">
    <name type="scientific">Roseateles aquatilis</name>
    <dbReference type="NCBI Taxonomy" id="431061"/>
    <lineage>
        <taxon>Bacteria</taxon>
        <taxon>Pseudomonadati</taxon>
        <taxon>Pseudomonadota</taxon>
        <taxon>Betaproteobacteria</taxon>
        <taxon>Burkholderiales</taxon>
        <taxon>Sphaerotilaceae</taxon>
        <taxon>Roseateles</taxon>
    </lineage>
</organism>
<dbReference type="InterPro" id="IPR004089">
    <property type="entry name" value="MCPsignal_dom"/>
</dbReference>
<evidence type="ECO:0000256" key="2">
    <source>
        <dbReference type="ARBA" id="ARBA00029447"/>
    </source>
</evidence>
<keyword evidence="7" id="KW-1185">Reference proteome</keyword>
<dbReference type="Pfam" id="PF00015">
    <property type="entry name" value="MCPsignal"/>
    <property type="match status" value="1"/>
</dbReference>
<dbReference type="GO" id="GO:0006935">
    <property type="term" value="P:chemotaxis"/>
    <property type="evidence" value="ECO:0007669"/>
    <property type="project" value="UniProtKB-KW"/>
</dbReference>
<evidence type="ECO:0000259" key="5">
    <source>
        <dbReference type="PROSITE" id="PS50111"/>
    </source>
</evidence>
<protein>
    <recommendedName>
        <fullName evidence="5">Methyl-accepting transducer domain-containing protein</fullName>
    </recommendedName>
</protein>
<dbReference type="SMART" id="SM00283">
    <property type="entry name" value="MA"/>
    <property type="match status" value="1"/>
</dbReference>
<dbReference type="PANTHER" id="PTHR43531">
    <property type="entry name" value="PROTEIN ICFG"/>
    <property type="match status" value="1"/>
</dbReference>
<dbReference type="PANTHER" id="PTHR43531:SF11">
    <property type="entry name" value="METHYL-ACCEPTING CHEMOTAXIS PROTEIN 3"/>
    <property type="match status" value="1"/>
</dbReference>
<keyword evidence="4" id="KW-1133">Transmembrane helix</keyword>
<dbReference type="PROSITE" id="PS50111">
    <property type="entry name" value="CHEMOTAXIS_TRANSDUC_2"/>
    <property type="match status" value="1"/>
</dbReference>
<feature type="transmembrane region" description="Helical" evidence="4">
    <location>
        <begin position="7"/>
        <end position="27"/>
    </location>
</feature>
<comment type="similarity">
    <text evidence="2">Belongs to the methyl-accepting chemotaxis (MCP) protein family.</text>
</comment>
<dbReference type="RefSeq" id="WP_088388046.1">
    <property type="nucleotide sequence ID" value="NZ_NIOF01000019.1"/>
</dbReference>